<accession>A0A0L0H2S9</accession>
<keyword evidence="2" id="KW-1185">Reference proteome</keyword>
<protein>
    <submittedName>
        <fullName evidence="1">Uncharacterized protein</fullName>
    </submittedName>
</protein>
<evidence type="ECO:0000313" key="1">
    <source>
        <dbReference type="EMBL" id="KNC95755.1"/>
    </source>
</evidence>
<dbReference type="Proteomes" id="UP000037393">
    <property type="component" value="Unassembled WGS sequence"/>
</dbReference>
<name>A0A0L0H2S9_9ENTR</name>
<comment type="caution">
    <text evidence="1">The sequence shown here is derived from an EMBL/GenBank/DDBJ whole genome shotgun (WGS) entry which is preliminary data.</text>
</comment>
<organism evidence="1 2">
    <name type="scientific">Trabulsiella odontotermitis</name>
    <dbReference type="NCBI Taxonomy" id="379893"/>
    <lineage>
        <taxon>Bacteria</taxon>
        <taxon>Pseudomonadati</taxon>
        <taxon>Pseudomonadota</taxon>
        <taxon>Gammaproteobacteria</taxon>
        <taxon>Enterobacterales</taxon>
        <taxon>Enterobacteriaceae</taxon>
        <taxon>Trabulsiella</taxon>
    </lineage>
</organism>
<sequence>MMPDGAGGLGDVFKSRSAYREDEVKPLQRLIMDAVNRDPDIRGALKMEFDCEPVDLDKEP</sequence>
<dbReference type="EMBL" id="JNGI01000007">
    <property type="protein sequence ID" value="KNC95755.1"/>
    <property type="molecule type" value="Genomic_DNA"/>
</dbReference>
<dbReference type="AlphaFoldDB" id="A0A0L0H2S9"/>
<proteinExistence type="predicted"/>
<reference evidence="1 2" key="1">
    <citation type="journal article" date="2015" name="Appl. Environ. Microbiol.">
        <title>The Enterobacterium Trabulsiella odontotermitis Presents Novel Adaptations Related to Its Association with Fungus-Growing Termites.</title>
        <authorList>
            <person name="Sapountzis P."/>
            <person name="Gruntjes T."/>
            <person name="Otani S."/>
            <person name="Estevez J."/>
            <person name="da Costa R.R."/>
            <person name="Plunkett G.3rd."/>
            <person name="Perna N.T."/>
            <person name="Poulsen M."/>
        </authorList>
    </citation>
    <scope>NUCLEOTIDE SEQUENCE [LARGE SCALE GENOMIC DNA]</scope>
    <source>
        <strain evidence="1 2">12</strain>
    </source>
</reference>
<dbReference type="PATRIC" id="fig|379893.4.peg.4422"/>
<evidence type="ECO:0000313" key="2">
    <source>
        <dbReference type="Proteomes" id="UP000037393"/>
    </source>
</evidence>
<gene>
    <name evidence="1" type="ORF">GM31_21830</name>
</gene>